<keyword evidence="5 7" id="KW-0443">Lipid metabolism</keyword>
<dbReference type="GO" id="GO:0004620">
    <property type="term" value="F:phospholipase activity"/>
    <property type="evidence" value="ECO:0007669"/>
    <property type="project" value="InterPro"/>
</dbReference>
<dbReference type="AlphaFoldDB" id="A0AA89BJ71"/>
<evidence type="ECO:0000256" key="1">
    <source>
        <dbReference type="ARBA" id="ARBA00007835"/>
    </source>
</evidence>
<dbReference type="GO" id="GO:0005576">
    <property type="term" value="C:extracellular region"/>
    <property type="evidence" value="ECO:0007669"/>
    <property type="project" value="TreeGrafter"/>
</dbReference>
<dbReference type="GO" id="GO:0009395">
    <property type="term" value="P:phospholipid catabolic process"/>
    <property type="evidence" value="ECO:0007669"/>
    <property type="project" value="TreeGrafter"/>
</dbReference>
<dbReference type="EC" id="3.1.1.-" evidence="7"/>
<evidence type="ECO:0000256" key="4">
    <source>
        <dbReference type="ARBA" id="ARBA00022963"/>
    </source>
</evidence>
<sequence length="558" mass="62835">MRSLCFTVTLLLSTLSLSVCDDVIASVTCDHTGSCSLHNGIVKNYVAKGKFRNEINSTGWSFLEISTEGSFPDEYQAYAAGVVEGHLTKELMRMAWVNTVAGYCDEPLTPYCQRLRKYLNDNLVWMKQQIKNNMEDDYWRMVNNYLVQVNGLNDGYFYKPGTSLSGTGSIVADIDPMGVFMFQIGGDLEDLGEALGDTARKHVLGSGSCSALIKLTPDDADLYFSHDTWNSYQSMIRVIKRYNFAYHTKSSGKLIPGAAMTFTSYPGTLLSGDDFYIISSGLAVQETTIGNSNSDLWKFVRPQSVLEGIRTMVSNLLATNGDTWTNVFTKYNSGTYNNQWMVVDYKRFKPNSKNMTSLLYVLEQIPGYIVSNDVTDVLMKQSYWPSYNIPYYPKIFNMSGGPSMVEQFGEWFSYDGSPRAKIFKRDHGKVVDMKSMIRLMRYNDYTHDPLSRCNCTPPYSAENAISARCDLNPASGTYPFGALGHRSHGGTDMKLTNSSMAVNLQFVSISGPTYDQLPPFQWSKADFRFDTPHEGQPDLFKFDPILYDGTTNYRLYKP</sequence>
<keyword evidence="6" id="KW-0325">Glycoprotein</keyword>
<dbReference type="Gene3D" id="3.60.60.30">
    <property type="match status" value="1"/>
</dbReference>
<evidence type="ECO:0000313" key="8">
    <source>
        <dbReference type="EMBL" id="KAK3084276.1"/>
    </source>
</evidence>
<gene>
    <name evidence="8" type="ORF">FSP39_010917</name>
</gene>
<accession>A0AA89BJ71</accession>
<name>A0AA89BJ71_PINIB</name>
<dbReference type="Proteomes" id="UP001186944">
    <property type="component" value="Unassembled WGS sequence"/>
</dbReference>
<feature type="chain" id="PRO_5041517449" description="Phospholipase B-like" evidence="7">
    <location>
        <begin position="21"/>
        <end position="558"/>
    </location>
</feature>
<comment type="similarity">
    <text evidence="1 7">Belongs to the phospholipase B-like family.</text>
</comment>
<comment type="function">
    <text evidence="7">Putative phospholipase.</text>
</comment>
<proteinExistence type="inferred from homology"/>
<keyword evidence="9" id="KW-1185">Reference proteome</keyword>
<organism evidence="8 9">
    <name type="scientific">Pinctada imbricata</name>
    <name type="common">Atlantic pearl-oyster</name>
    <name type="synonym">Pinctada martensii</name>
    <dbReference type="NCBI Taxonomy" id="66713"/>
    <lineage>
        <taxon>Eukaryota</taxon>
        <taxon>Metazoa</taxon>
        <taxon>Spiralia</taxon>
        <taxon>Lophotrochozoa</taxon>
        <taxon>Mollusca</taxon>
        <taxon>Bivalvia</taxon>
        <taxon>Autobranchia</taxon>
        <taxon>Pteriomorphia</taxon>
        <taxon>Pterioida</taxon>
        <taxon>Pterioidea</taxon>
        <taxon>Pteriidae</taxon>
        <taxon>Pinctada</taxon>
    </lineage>
</organism>
<keyword evidence="4 7" id="KW-0442">Lipid degradation</keyword>
<dbReference type="InterPro" id="IPR007000">
    <property type="entry name" value="PLipase_B-like"/>
</dbReference>
<evidence type="ECO:0000256" key="7">
    <source>
        <dbReference type="RuleBase" id="RU364138"/>
    </source>
</evidence>
<evidence type="ECO:0000256" key="3">
    <source>
        <dbReference type="ARBA" id="ARBA00022801"/>
    </source>
</evidence>
<keyword evidence="2 7" id="KW-0732">Signal</keyword>
<feature type="signal peptide" evidence="7">
    <location>
        <begin position="1"/>
        <end position="20"/>
    </location>
</feature>
<dbReference type="EMBL" id="VSWD01000013">
    <property type="protein sequence ID" value="KAK3084276.1"/>
    <property type="molecule type" value="Genomic_DNA"/>
</dbReference>
<dbReference type="Pfam" id="PF04916">
    <property type="entry name" value="Phospholip_B"/>
    <property type="match status" value="1"/>
</dbReference>
<evidence type="ECO:0000256" key="5">
    <source>
        <dbReference type="ARBA" id="ARBA00023098"/>
    </source>
</evidence>
<protein>
    <recommendedName>
        <fullName evidence="7">Phospholipase B-like</fullName>
        <ecNumber evidence="7">3.1.1.-</ecNumber>
    </recommendedName>
</protein>
<dbReference type="PANTHER" id="PTHR12370">
    <property type="entry name" value="PHOSPHOLIPASE B-RELATED"/>
    <property type="match status" value="1"/>
</dbReference>
<evidence type="ECO:0000256" key="6">
    <source>
        <dbReference type="ARBA" id="ARBA00023180"/>
    </source>
</evidence>
<evidence type="ECO:0000313" key="9">
    <source>
        <dbReference type="Proteomes" id="UP001186944"/>
    </source>
</evidence>
<comment type="caution">
    <text evidence="8">The sequence shown here is derived from an EMBL/GenBank/DDBJ whole genome shotgun (WGS) entry which is preliminary data.</text>
</comment>
<reference evidence="8" key="1">
    <citation type="submission" date="2019-08" db="EMBL/GenBank/DDBJ databases">
        <title>The improved chromosome-level genome for the pearl oyster Pinctada fucata martensii using PacBio sequencing and Hi-C.</title>
        <authorList>
            <person name="Zheng Z."/>
        </authorList>
    </citation>
    <scope>NUCLEOTIDE SEQUENCE</scope>
    <source>
        <strain evidence="8">ZZ-2019</strain>
        <tissue evidence="8">Adductor muscle</tissue>
    </source>
</reference>
<evidence type="ECO:0000256" key="2">
    <source>
        <dbReference type="ARBA" id="ARBA00022729"/>
    </source>
</evidence>
<keyword evidence="3 7" id="KW-0378">Hydrolase</keyword>
<dbReference type="PANTHER" id="PTHR12370:SF3">
    <property type="entry name" value="PHOSPHOLIPASE B-LIKE 2-RELATED"/>
    <property type="match status" value="1"/>
</dbReference>